<dbReference type="OrthoDB" id="7866273at2759"/>
<keyword evidence="2 8" id="KW-0732">Signal</keyword>
<dbReference type="EnsemblMetazoa" id="XM_017127548.2">
    <property type="protein sequence ID" value="XP_016983037.1"/>
    <property type="gene ID" value="LOC108047392"/>
</dbReference>
<dbReference type="PANTHER" id="PTHR24260:SF147">
    <property type="entry name" value="EG:BACR7A4.3 PROTEIN-RELATED"/>
    <property type="match status" value="1"/>
</dbReference>
<dbReference type="InterPro" id="IPR051333">
    <property type="entry name" value="CLIP_Serine_Protease"/>
</dbReference>
<keyword evidence="6" id="KW-0325">Glycoprotein</keyword>
<evidence type="ECO:0000313" key="11">
    <source>
        <dbReference type="Proteomes" id="UP001652680"/>
    </source>
</evidence>
<dbReference type="InterPro" id="IPR001254">
    <property type="entry name" value="Trypsin_dom"/>
</dbReference>
<evidence type="ECO:0000256" key="7">
    <source>
        <dbReference type="ARBA" id="ARBA00024195"/>
    </source>
</evidence>
<reference evidence="12" key="2">
    <citation type="submission" date="2025-04" db="UniProtKB">
        <authorList>
            <consortium name="RefSeq"/>
        </authorList>
    </citation>
    <scope>IDENTIFICATION</scope>
</reference>
<keyword evidence="5" id="KW-1015">Disulfide bond</keyword>
<evidence type="ECO:0000313" key="12">
    <source>
        <dbReference type="RefSeq" id="XP_016983037.1"/>
    </source>
</evidence>
<feature type="domain" description="Peptidase S1" evidence="9">
    <location>
        <begin position="15"/>
        <end position="236"/>
    </location>
</feature>
<dbReference type="InterPro" id="IPR009003">
    <property type="entry name" value="Peptidase_S1_PA"/>
</dbReference>
<dbReference type="AlphaFoldDB" id="A0A6P4EY37"/>
<evidence type="ECO:0000256" key="1">
    <source>
        <dbReference type="ARBA" id="ARBA00022723"/>
    </source>
</evidence>
<dbReference type="GO" id="GO:0004252">
    <property type="term" value="F:serine-type endopeptidase activity"/>
    <property type="evidence" value="ECO:0007669"/>
    <property type="project" value="InterPro"/>
</dbReference>
<dbReference type="Proteomes" id="UP001652680">
    <property type="component" value="Unassembled WGS sequence"/>
</dbReference>
<evidence type="ECO:0000313" key="10">
    <source>
        <dbReference type="EnsemblMetazoa" id="XP_016983037.1"/>
    </source>
</evidence>
<dbReference type="SMART" id="SM00020">
    <property type="entry name" value="Tryp_SPc"/>
    <property type="match status" value="1"/>
</dbReference>
<comment type="similarity">
    <text evidence="7">Belongs to the peptidase S1 family. CLIP subfamily.</text>
</comment>
<dbReference type="PROSITE" id="PS50240">
    <property type="entry name" value="TRYPSIN_DOM"/>
    <property type="match status" value="1"/>
</dbReference>
<feature type="chain" id="PRO_5028058723" evidence="8">
    <location>
        <begin position="21"/>
        <end position="249"/>
    </location>
</feature>
<dbReference type="PANTHER" id="PTHR24260">
    <property type="match status" value="1"/>
</dbReference>
<evidence type="ECO:0000256" key="8">
    <source>
        <dbReference type="SAM" id="SignalP"/>
    </source>
</evidence>
<reference evidence="11" key="1">
    <citation type="journal article" date="2021" name="Elife">
        <title>Highly contiguous assemblies of 101 drosophilid genomes.</title>
        <authorList>
            <person name="Kim B.Y."/>
            <person name="Wang J.R."/>
            <person name="Miller D.E."/>
            <person name="Barmina O."/>
            <person name="Delaney E."/>
            <person name="Thompson A."/>
            <person name="Comeault A.A."/>
            <person name="Peede D."/>
            <person name="D'Agostino E.R."/>
            <person name="Pelaez J."/>
            <person name="Aguilar J.M."/>
            <person name="Haji D."/>
            <person name="Matsunaga T."/>
            <person name="Armstrong E.E."/>
            <person name="Zych M."/>
            <person name="Ogawa Y."/>
            <person name="Stamenkovic-Radak M."/>
            <person name="Jelic M."/>
            <person name="Veselinovic M.S."/>
            <person name="Tanaskovic M."/>
            <person name="Eric P."/>
            <person name="Gao J.J."/>
            <person name="Katoh T.K."/>
            <person name="Toda M.J."/>
            <person name="Watabe H."/>
            <person name="Watada M."/>
            <person name="Davis J.S."/>
            <person name="Moyle L.C."/>
            <person name="Manoli G."/>
            <person name="Bertolini E."/>
            <person name="Kostal V."/>
            <person name="Hawley R.S."/>
            <person name="Takahashi A."/>
            <person name="Jones C.D."/>
            <person name="Price D.K."/>
            <person name="Whiteman N."/>
            <person name="Kopp A."/>
            <person name="Matute D.R."/>
            <person name="Petrov D.A."/>
        </authorList>
    </citation>
    <scope>NUCLEOTIDE SEQUENCE [LARGE SCALE GENOMIC DNA]</scope>
</reference>
<evidence type="ECO:0000256" key="6">
    <source>
        <dbReference type="ARBA" id="ARBA00023180"/>
    </source>
</evidence>
<keyword evidence="3" id="KW-0106">Calcium</keyword>
<feature type="signal peptide" evidence="8">
    <location>
        <begin position="1"/>
        <end position="20"/>
    </location>
</feature>
<evidence type="ECO:0000256" key="3">
    <source>
        <dbReference type="ARBA" id="ARBA00022837"/>
    </source>
</evidence>
<keyword evidence="11" id="KW-1185">Reference proteome</keyword>
<keyword evidence="1" id="KW-0479">Metal-binding</keyword>
<keyword evidence="4" id="KW-0865">Zymogen</keyword>
<evidence type="ECO:0000259" key="9">
    <source>
        <dbReference type="PROSITE" id="PS50240"/>
    </source>
</evidence>
<dbReference type="SUPFAM" id="SSF50494">
    <property type="entry name" value="Trypsin-like serine proteases"/>
    <property type="match status" value="1"/>
</dbReference>
<dbReference type="Pfam" id="PF00089">
    <property type="entry name" value="Trypsin"/>
    <property type="match status" value="1"/>
</dbReference>
<protein>
    <submittedName>
        <fullName evidence="12">Inactive serine protease 45-like</fullName>
    </submittedName>
</protein>
<dbReference type="InterPro" id="IPR043504">
    <property type="entry name" value="Peptidase_S1_PA_chymotrypsin"/>
</dbReference>
<evidence type="ECO:0000256" key="5">
    <source>
        <dbReference type="ARBA" id="ARBA00023157"/>
    </source>
</evidence>
<dbReference type="GO" id="GO:0006508">
    <property type="term" value="P:proteolysis"/>
    <property type="evidence" value="ECO:0007669"/>
    <property type="project" value="InterPro"/>
</dbReference>
<reference evidence="10" key="3">
    <citation type="submission" date="2025-05" db="UniProtKB">
        <authorList>
            <consortium name="EnsemblMetazoa"/>
        </authorList>
    </citation>
    <scope>IDENTIFICATION</scope>
</reference>
<proteinExistence type="inferred from homology"/>
<dbReference type="GO" id="GO:0046872">
    <property type="term" value="F:metal ion binding"/>
    <property type="evidence" value="ECO:0007669"/>
    <property type="project" value="UniProtKB-KW"/>
</dbReference>
<evidence type="ECO:0000256" key="4">
    <source>
        <dbReference type="ARBA" id="ARBA00023145"/>
    </source>
</evidence>
<gene>
    <name evidence="12" type="primary">LOC108047392</name>
    <name evidence="10" type="synonym">108047392</name>
</gene>
<dbReference type="GeneID" id="108047392"/>
<dbReference type="FunFam" id="2.40.10.10:FF:000028">
    <property type="entry name" value="Serine protease easter"/>
    <property type="match status" value="1"/>
</dbReference>
<dbReference type="RefSeq" id="XP_016983037.1">
    <property type="nucleotide sequence ID" value="XM_017127548.1"/>
</dbReference>
<dbReference type="Gene3D" id="2.40.10.10">
    <property type="entry name" value="Trypsin-like serine proteases"/>
    <property type="match status" value="1"/>
</dbReference>
<accession>A0A6P4EY37</accession>
<evidence type="ECO:0000256" key="2">
    <source>
        <dbReference type="ARBA" id="ARBA00022729"/>
    </source>
</evidence>
<sequence length="249" mass="28032">MSAVRWIILCTLLLIYKGTAQFLDSKCATVEYKGSIRTPWLAEIQTKSKLICAGSLINKRYVLTAASCIESQTQLVVRLGNFNGSLSDNSYSDNTYEEYPVSEAYVHKSYSADTHEHNIGLLKLPTAVKYKQHIKPLCITENVNNINKSLTFKILKKNAKIGFWESIKSVFGSSCADIKKQEYVSSDLIGSPFSKPIFYWGVSRNVQHGILSFSNPETYVYTNVIGYTDWIILNVLEIDIIMTNSRGVN</sequence>
<organism evidence="12">
    <name type="scientific">Drosophila rhopaloa</name>
    <name type="common">Fruit fly</name>
    <dbReference type="NCBI Taxonomy" id="1041015"/>
    <lineage>
        <taxon>Eukaryota</taxon>
        <taxon>Metazoa</taxon>
        <taxon>Ecdysozoa</taxon>
        <taxon>Arthropoda</taxon>
        <taxon>Hexapoda</taxon>
        <taxon>Insecta</taxon>
        <taxon>Pterygota</taxon>
        <taxon>Neoptera</taxon>
        <taxon>Endopterygota</taxon>
        <taxon>Diptera</taxon>
        <taxon>Brachycera</taxon>
        <taxon>Muscomorpha</taxon>
        <taxon>Ephydroidea</taxon>
        <taxon>Drosophilidae</taxon>
        <taxon>Drosophila</taxon>
        <taxon>Sophophora</taxon>
    </lineage>
</organism>
<name>A0A6P4EY37_DRORH</name>